<feature type="signal peptide" evidence="1">
    <location>
        <begin position="1"/>
        <end position="19"/>
    </location>
</feature>
<keyword evidence="1" id="KW-0732">Signal</keyword>
<evidence type="ECO:0000256" key="1">
    <source>
        <dbReference type="SAM" id="SignalP"/>
    </source>
</evidence>
<gene>
    <name evidence="2" type="ORF">ACFOEK_06950</name>
</gene>
<dbReference type="EMBL" id="JBHRSZ010000002">
    <property type="protein sequence ID" value="MFC3150758.1"/>
    <property type="molecule type" value="Genomic_DNA"/>
</dbReference>
<feature type="chain" id="PRO_5047538728" evidence="1">
    <location>
        <begin position="20"/>
        <end position="60"/>
    </location>
</feature>
<keyword evidence="3" id="KW-1185">Reference proteome</keyword>
<evidence type="ECO:0000313" key="3">
    <source>
        <dbReference type="Proteomes" id="UP001595476"/>
    </source>
</evidence>
<reference evidence="3" key="1">
    <citation type="journal article" date="2019" name="Int. J. Syst. Evol. Microbiol.">
        <title>The Global Catalogue of Microorganisms (GCM) 10K type strain sequencing project: providing services to taxonomists for standard genome sequencing and annotation.</title>
        <authorList>
            <consortium name="The Broad Institute Genomics Platform"/>
            <consortium name="The Broad Institute Genome Sequencing Center for Infectious Disease"/>
            <person name="Wu L."/>
            <person name="Ma J."/>
        </authorList>
    </citation>
    <scope>NUCLEOTIDE SEQUENCE [LARGE SCALE GENOMIC DNA]</scope>
    <source>
        <strain evidence="3">KCTC 52438</strain>
    </source>
</reference>
<comment type="caution">
    <text evidence="2">The sequence shown here is derived from an EMBL/GenBank/DDBJ whole genome shotgun (WGS) entry which is preliminary data.</text>
</comment>
<evidence type="ECO:0000313" key="2">
    <source>
        <dbReference type="EMBL" id="MFC3150758.1"/>
    </source>
</evidence>
<organism evidence="2 3">
    <name type="scientific">Litoribrevibacter euphylliae</name>
    <dbReference type="NCBI Taxonomy" id="1834034"/>
    <lineage>
        <taxon>Bacteria</taxon>
        <taxon>Pseudomonadati</taxon>
        <taxon>Pseudomonadota</taxon>
        <taxon>Gammaproteobacteria</taxon>
        <taxon>Oceanospirillales</taxon>
        <taxon>Oceanospirillaceae</taxon>
        <taxon>Litoribrevibacter</taxon>
    </lineage>
</organism>
<sequence length="60" mass="6795">MFRLPIFFFTLMLSFSSSAEKIYEPDVKLKANQWGQSKLKLAFELIAGLVCVGCTYSDPN</sequence>
<accession>A0ABV7HDX5</accession>
<name>A0ABV7HDX5_9GAMM</name>
<proteinExistence type="predicted"/>
<dbReference type="Proteomes" id="UP001595476">
    <property type="component" value="Unassembled WGS sequence"/>
</dbReference>
<dbReference type="RefSeq" id="WP_386718148.1">
    <property type="nucleotide sequence ID" value="NZ_JBHRSZ010000002.1"/>
</dbReference>
<protein>
    <submittedName>
        <fullName evidence="2">Uncharacterized protein</fullName>
    </submittedName>
</protein>